<reference evidence="3" key="2">
    <citation type="submission" date="2017-01" db="EMBL/GenBank/DDBJ databases">
        <authorList>
            <person name="Mah S.A."/>
            <person name="Swanson W.J."/>
            <person name="Moy G.W."/>
            <person name="Vacquier V.D."/>
        </authorList>
    </citation>
    <scope>NUCLEOTIDE SEQUENCE [LARGE SCALE GENOMIC DNA]</scope>
    <source>
        <strain evidence="3">ID-206-W2</strain>
    </source>
</reference>
<sequence length="73" mass="8242">MLSFGMANHLRLWNLFKKGNPSIKLLLHAILPTQPIYASILYVNNEQNKLSIPTRGSKAVQPRKPIFDETPGI</sequence>
<dbReference type="Proteomes" id="UP000187429">
    <property type="component" value="Unassembled WGS sequence"/>
</dbReference>
<evidence type="ECO:0000313" key="2">
    <source>
        <dbReference type="EMBL" id="OMJ12669.1"/>
    </source>
</evidence>
<evidence type="ECO:0000256" key="1">
    <source>
        <dbReference type="SAM" id="MobiDB-lite"/>
    </source>
</evidence>
<evidence type="ECO:0000313" key="3">
    <source>
        <dbReference type="EMBL" id="OMJ17743.1"/>
    </source>
</evidence>
<dbReference type="EMBL" id="LSSM01005453">
    <property type="protein sequence ID" value="OMJ12669.1"/>
    <property type="molecule type" value="Genomic_DNA"/>
</dbReference>
<evidence type="ECO:0000313" key="4">
    <source>
        <dbReference type="Proteomes" id="UP000187429"/>
    </source>
</evidence>
<protein>
    <submittedName>
        <fullName evidence="3">Uncharacterized protein</fullName>
    </submittedName>
</protein>
<dbReference type="EMBL" id="LSSM01003486">
    <property type="protein sequence ID" value="OMJ17743.1"/>
    <property type="molecule type" value="Genomic_DNA"/>
</dbReference>
<comment type="caution">
    <text evidence="3">The sequence shown here is derived from an EMBL/GenBank/DDBJ whole genome shotgun (WGS) entry which is preliminary data.</text>
</comment>
<reference evidence="4" key="1">
    <citation type="submission" date="2017-01" db="EMBL/GenBank/DDBJ databases">
        <authorList>
            <person name="Wang Y."/>
            <person name="White M."/>
            <person name="Kvist S."/>
            <person name="Moncalvo J.-M."/>
        </authorList>
    </citation>
    <scope>NUCLEOTIDE SEQUENCE [LARGE SCALE GENOMIC DNA]</scope>
    <source>
        <strain evidence="4">ID-206-W2</strain>
    </source>
</reference>
<gene>
    <name evidence="3" type="ORF">AYI69_g7315</name>
    <name evidence="2" type="ORF">AYI69_g9320</name>
</gene>
<proteinExistence type="predicted"/>
<name>A0A1R1XSW1_9FUNG</name>
<feature type="region of interest" description="Disordered" evidence="1">
    <location>
        <begin position="54"/>
        <end position="73"/>
    </location>
</feature>
<accession>A0A1R1XSW1</accession>
<keyword evidence="4" id="KW-1185">Reference proteome</keyword>
<dbReference type="AlphaFoldDB" id="A0A1R1XSW1"/>
<organism evidence="3 4">
    <name type="scientific">Smittium culicis</name>
    <dbReference type="NCBI Taxonomy" id="133412"/>
    <lineage>
        <taxon>Eukaryota</taxon>
        <taxon>Fungi</taxon>
        <taxon>Fungi incertae sedis</taxon>
        <taxon>Zoopagomycota</taxon>
        <taxon>Kickxellomycotina</taxon>
        <taxon>Harpellomycetes</taxon>
        <taxon>Harpellales</taxon>
        <taxon>Legeriomycetaceae</taxon>
        <taxon>Smittium</taxon>
    </lineage>
</organism>